<keyword evidence="9" id="KW-1185">Reference proteome</keyword>
<dbReference type="GO" id="GO:0004176">
    <property type="term" value="F:ATP-dependent peptidase activity"/>
    <property type="evidence" value="ECO:0007669"/>
    <property type="project" value="InterPro"/>
</dbReference>
<dbReference type="CDD" id="cd07017">
    <property type="entry name" value="S14_ClpP_2"/>
    <property type="match status" value="1"/>
</dbReference>
<comment type="catalytic activity">
    <reaction evidence="5 6">
        <text>Hydrolysis of proteins to small peptides in the presence of ATP and magnesium. alpha-casein is the usual test substrate. In the absence of ATP, only oligopeptides shorter than five residues are hydrolyzed (such as succinyl-Leu-Tyr-|-NHMec, and Leu-Tyr-Leu-|-Tyr-Trp, in which cleavage of the -Tyr-|-Leu- and -Tyr-|-Trp bonds also occurs).</text>
        <dbReference type="EC" id="3.4.21.92"/>
    </reaction>
</comment>
<organism evidence="8 9">
    <name type="scientific">Zingiber officinale</name>
    <name type="common">Ginger</name>
    <name type="synonym">Amomum zingiber</name>
    <dbReference type="NCBI Taxonomy" id="94328"/>
    <lineage>
        <taxon>Eukaryota</taxon>
        <taxon>Viridiplantae</taxon>
        <taxon>Streptophyta</taxon>
        <taxon>Embryophyta</taxon>
        <taxon>Tracheophyta</taxon>
        <taxon>Spermatophyta</taxon>
        <taxon>Magnoliopsida</taxon>
        <taxon>Liliopsida</taxon>
        <taxon>Zingiberales</taxon>
        <taxon>Zingiberaceae</taxon>
        <taxon>Zingiber</taxon>
    </lineage>
</organism>
<dbReference type="EMBL" id="JACMSC010000009">
    <property type="protein sequence ID" value="KAG6507812.1"/>
    <property type="molecule type" value="Genomic_DNA"/>
</dbReference>
<evidence type="ECO:0000313" key="9">
    <source>
        <dbReference type="Proteomes" id="UP000734854"/>
    </source>
</evidence>
<dbReference type="PANTHER" id="PTHR10381">
    <property type="entry name" value="ATP-DEPENDENT CLP PROTEASE PROTEOLYTIC SUBUNIT"/>
    <property type="match status" value="1"/>
</dbReference>
<keyword evidence="2" id="KW-0645">Protease</keyword>
<dbReference type="InterPro" id="IPR029045">
    <property type="entry name" value="ClpP/crotonase-like_dom_sf"/>
</dbReference>
<dbReference type="GO" id="GO:0006515">
    <property type="term" value="P:protein quality control for misfolded or incompletely synthesized proteins"/>
    <property type="evidence" value="ECO:0007669"/>
    <property type="project" value="TreeGrafter"/>
</dbReference>
<dbReference type="InterPro" id="IPR033135">
    <property type="entry name" value="ClpP_His_AS"/>
</dbReference>
<dbReference type="GO" id="GO:0009536">
    <property type="term" value="C:plastid"/>
    <property type="evidence" value="ECO:0007669"/>
    <property type="project" value="UniProtKB-ARBA"/>
</dbReference>
<name>A0A8J5GIF8_ZINOF</name>
<dbReference type="PROSITE" id="PS00382">
    <property type="entry name" value="CLP_PROTEASE_HIS"/>
    <property type="match status" value="1"/>
</dbReference>
<dbReference type="PRINTS" id="PR00127">
    <property type="entry name" value="CLPPROTEASEP"/>
</dbReference>
<comment type="caution">
    <text evidence="8">The sequence shown here is derived from an EMBL/GenBank/DDBJ whole genome shotgun (WGS) entry which is preliminary data.</text>
</comment>
<gene>
    <name evidence="8" type="ORF">ZIOFF_033165</name>
</gene>
<dbReference type="AlphaFoldDB" id="A0A8J5GIF8"/>
<feature type="active site" evidence="6">
    <location>
        <position position="239"/>
    </location>
</feature>
<evidence type="ECO:0000256" key="6">
    <source>
        <dbReference type="PROSITE-ProRule" id="PRU10086"/>
    </source>
</evidence>
<dbReference type="Pfam" id="PF00574">
    <property type="entry name" value="CLP_protease"/>
    <property type="match status" value="2"/>
</dbReference>
<evidence type="ECO:0000313" key="8">
    <source>
        <dbReference type="EMBL" id="KAG6507812.1"/>
    </source>
</evidence>
<protein>
    <recommendedName>
        <fullName evidence="7">ATP-dependent Clp protease proteolytic subunit</fullName>
    </recommendedName>
</protein>
<evidence type="ECO:0000256" key="5">
    <source>
        <dbReference type="ARBA" id="ARBA00034021"/>
    </source>
</evidence>
<dbReference type="Proteomes" id="UP000734854">
    <property type="component" value="Unassembled WGS sequence"/>
</dbReference>
<dbReference type="GO" id="GO:0009368">
    <property type="term" value="C:endopeptidase Clp complex"/>
    <property type="evidence" value="ECO:0007669"/>
    <property type="project" value="TreeGrafter"/>
</dbReference>
<evidence type="ECO:0000256" key="7">
    <source>
        <dbReference type="RuleBase" id="RU003567"/>
    </source>
</evidence>
<dbReference type="GO" id="GO:0004252">
    <property type="term" value="F:serine-type endopeptidase activity"/>
    <property type="evidence" value="ECO:0007669"/>
    <property type="project" value="UniProtKB-EC"/>
</dbReference>
<proteinExistence type="inferred from homology"/>
<dbReference type="Gene3D" id="3.90.226.10">
    <property type="entry name" value="2-enoyl-CoA Hydratase, Chain A, domain 1"/>
    <property type="match status" value="1"/>
</dbReference>
<keyword evidence="3" id="KW-0378">Hydrolase</keyword>
<reference evidence="8 9" key="1">
    <citation type="submission" date="2020-08" db="EMBL/GenBank/DDBJ databases">
        <title>Plant Genome Project.</title>
        <authorList>
            <person name="Zhang R.-G."/>
        </authorList>
    </citation>
    <scope>NUCLEOTIDE SEQUENCE [LARGE SCALE GENOMIC DNA]</scope>
    <source>
        <tissue evidence="8">Rhizome</tissue>
    </source>
</reference>
<dbReference type="InterPro" id="IPR023562">
    <property type="entry name" value="ClpP/TepA"/>
</dbReference>
<evidence type="ECO:0000256" key="3">
    <source>
        <dbReference type="ARBA" id="ARBA00022801"/>
    </source>
</evidence>
<dbReference type="HAMAP" id="MF_00444">
    <property type="entry name" value="ClpP"/>
    <property type="match status" value="1"/>
</dbReference>
<dbReference type="GO" id="GO:0051117">
    <property type="term" value="F:ATPase binding"/>
    <property type="evidence" value="ECO:0007669"/>
    <property type="project" value="TreeGrafter"/>
</dbReference>
<sequence length="318" mass="34888">MAITAATTMTTVPAPAASPLQSLRRRSPPSNLRFSFSFSASPKNSRRITGRCTPPKAVYWNGSFDTDRAERRGIWSIRDDLAVPSSPYFPVMARGEQGPPPMMMERFQSVISQLFQHRIIRCGGPVDDDMANIIVSQLLYLDAVDPTKDIVMYVNSPGGSVTAGMAIFDTMKHIRPDVSTVCVGLAARLNHGGSYIITLMATNLTCYICIFNDSMGAFLLSSGTKGKRYSLPNSRIMIHQPIGGAQGVQTEIEIQANEIFHHKANLASYLAYHTGQSLDKINQDTDRDFFMSAEEAKEYGMIDGVVTNPLKALQTLPA</sequence>
<evidence type="ECO:0000256" key="1">
    <source>
        <dbReference type="ARBA" id="ARBA00007039"/>
    </source>
</evidence>
<dbReference type="SUPFAM" id="SSF52096">
    <property type="entry name" value="ClpP/crotonase"/>
    <property type="match status" value="1"/>
</dbReference>
<dbReference type="InterPro" id="IPR001907">
    <property type="entry name" value="ClpP"/>
</dbReference>
<keyword evidence="4" id="KW-0720">Serine protease</keyword>
<comment type="similarity">
    <text evidence="1 7">Belongs to the peptidase S14 family.</text>
</comment>
<evidence type="ECO:0000256" key="2">
    <source>
        <dbReference type="ARBA" id="ARBA00022670"/>
    </source>
</evidence>
<evidence type="ECO:0000256" key="4">
    <source>
        <dbReference type="ARBA" id="ARBA00022825"/>
    </source>
</evidence>
<dbReference type="PANTHER" id="PTHR10381:SF12">
    <property type="entry name" value="ATP-DEPENDENT CLP PROTEASE PROTEOLYTIC SUBUNIT 5, CHLOROPLASTIC"/>
    <property type="match status" value="1"/>
</dbReference>
<accession>A0A8J5GIF8</accession>